<proteinExistence type="predicted"/>
<reference evidence="2 3" key="1">
    <citation type="submission" date="2018-05" db="EMBL/GenBank/DDBJ databases">
        <title>Draft Genome Sequences for a Diverse set of 7 Haemophilus Species.</title>
        <authorList>
            <person name="Nichols M."/>
            <person name="Topaz N."/>
            <person name="Wang X."/>
            <person name="Wang X."/>
            <person name="Boxrud D."/>
        </authorList>
    </citation>
    <scope>NUCLEOTIDE SEQUENCE [LARGE SCALE GENOMIC DNA]</scope>
    <source>
        <strain evidence="2 3">C2002001239</strain>
    </source>
</reference>
<feature type="transmembrane region" description="Helical" evidence="1">
    <location>
        <begin position="56"/>
        <end position="74"/>
    </location>
</feature>
<keyword evidence="1" id="KW-0812">Transmembrane</keyword>
<feature type="transmembrane region" description="Helical" evidence="1">
    <location>
        <begin position="80"/>
        <end position="101"/>
    </location>
</feature>
<dbReference type="AlphaFoldDB" id="A0A369YAA7"/>
<feature type="transmembrane region" description="Helical" evidence="1">
    <location>
        <begin position="113"/>
        <end position="134"/>
    </location>
</feature>
<evidence type="ECO:0000256" key="1">
    <source>
        <dbReference type="SAM" id="Phobius"/>
    </source>
</evidence>
<organism evidence="2 3">
    <name type="scientific">Haemophilus sputorum</name>
    <dbReference type="NCBI Taxonomy" id="1078480"/>
    <lineage>
        <taxon>Bacteria</taxon>
        <taxon>Pseudomonadati</taxon>
        <taxon>Pseudomonadota</taxon>
        <taxon>Gammaproteobacteria</taxon>
        <taxon>Pasteurellales</taxon>
        <taxon>Pasteurellaceae</taxon>
        <taxon>Haemophilus</taxon>
    </lineage>
</organism>
<gene>
    <name evidence="2" type="ORF">DPV93_10010</name>
</gene>
<keyword evidence="1" id="KW-1133">Transmembrane helix</keyword>
<keyword evidence="1" id="KW-0472">Membrane</keyword>
<evidence type="ECO:0000313" key="3">
    <source>
        <dbReference type="Proteomes" id="UP000253872"/>
    </source>
</evidence>
<evidence type="ECO:0000313" key="2">
    <source>
        <dbReference type="EMBL" id="RDE69968.1"/>
    </source>
</evidence>
<accession>A0A369YAA7</accession>
<sequence length="196" mass="23480">MNNQLKPKEYRRTSCCNIFKEIYRDELYGGWGIAILPLPMLLICIIGIWNLVIVRIFLLAIIFFIVEHSIIYILDYFQHYTFARVVSFILSVIFIFIFTTHSKLVIRDDSVPIWLKALFIIVVAGIYILALFFIQDQCLQIAYALFSYFYSIYFEDIVLKAKEMKQDKIIECIYKFLNWWTQDWSKNDKTNNNRNY</sequence>
<feature type="transmembrane region" description="Helical" evidence="1">
    <location>
        <begin position="28"/>
        <end position="49"/>
    </location>
</feature>
<comment type="caution">
    <text evidence="2">The sequence shown here is derived from an EMBL/GenBank/DDBJ whole genome shotgun (WGS) entry which is preliminary data.</text>
</comment>
<protein>
    <submittedName>
        <fullName evidence="2">Uncharacterized protein</fullName>
    </submittedName>
</protein>
<name>A0A369YAA7_9PAST</name>
<dbReference type="RefSeq" id="WP_111404323.1">
    <property type="nucleotide sequence ID" value="NZ_QEPN01000010.1"/>
</dbReference>
<dbReference type="EMBL" id="QEPN01000010">
    <property type="protein sequence ID" value="RDE69968.1"/>
    <property type="molecule type" value="Genomic_DNA"/>
</dbReference>
<dbReference type="Proteomes" id="UP000253872">
    <property type="component" value="Unassembled WGS sequence"/>
</dbReference>